<dbReference type="Gene3D" id="2.60.120.260">
    <property type="entry name" value="Galactose-binding domain-like"/>
    <property type="match status" value="1"/>
</dbReference>
<dbReference type="InterPro" id="IPR023232">
    <property type="entry name" value="Glyco_hydro_2_AS"/>
</dbReference>
<gene>
    <name evidence="13" type="ORF">KM029_07180</name>
</gene>
<keyword evidence="14" id="KW-1185">Reference proteome</keyword>
<feature type="domain" description="Beta galactosidase small chain/" evidence="12">
    <location>
        <begin position="761"/>
        <end position="1030"/>
    </location>
</feature>
<keyword evidence="11" id="KW-0732">Signal</keyword>
<name>A0ABX8GYM2_9BACT</name>
<organism evidence="13 14">
    <name type="scientific">Flammeovirga kamogawensis</name>
    <dbReference type="NCBI Taxonomy" id="373891"/>
    <lineage>
        <taxon>Bacteria</taxon>
        <taxon>Pseudomonadati</taxon>
        <taxon>Bacteroidota</taxon>
        <taxon>Cytophagia</taxon>
        <taxon>Cytophagales</taxon>
        <taxon>Flammeovirgaceae</taxon>
        <taxon>Flammeovirga</taxon>
    </lineage>
</organism>
<feature type="signal peptide" evidence="11">
    <location>
        <begin position="1"/>
        <end position="19"/>
    </location>
</feature>
<comment type="subunit">
    <text evidence="4">Monomer.</text>
</comment>
<dbReference type="InterPro" id="IPR004199">
    <property type="entry name" value="B-gal_small/dom_5"/>
</dbReference>
<comment type="similarity">
    <text evidence="3 10">Belongs to the glycosyl hydrolase 2 family.</text>
</comment>
<dbReference type="InterPro" id="IPR008979">
    <property type="entry name" value="Galactose-bd-like_sf"/>
</dbReference>
<evidence type="ECO:0000256" key="9">
    <source>
        <dbReference type="ARBA" id="ARBA00032230"/>
    </source>
</evidence>
<keyword evidence="8 10" id="KW-0326">Glycosidase</keyword>
<evidence type="ECO:0000256" key="10">
    <source>
        <dbReference type="RuleBase" id="RU361154"/>
    </source>
</evidence>
<dbReference type="InterPro" id="IPR011013">
    <property type="entry name" value="Gal_mutarotase_sf_dom"/>
</dbReference>
<evidence type="ECO:0000256" key="1">
    <source>
        <dbReference type="ARBA" id="ARBA00001412"/>
    </source>
</evidence>
<comment type="cofactor">
    <cofactor evidence="2">
        <name>Ca(2+)</name>
        <dbReference type="ChEBI" id="CHEBI:29108"/>
    </cofactor>
</comment>
<evidence type="ECO:0000256" key="2">
    <source>
        <dbReference type="ARBA" id="ARBA00001913"/>
    </source>
</evidence>
<dbReference type="PRINTS" id="PR00132">
    <property type="entry name" value="GLHYDRLASE2"/>
</dbReference>
<evidence type="ECO:0000256" key="3">
    <source>
        <dbReference type="ARBA" id="ARBA00007401"/>
    </source>
</evidence>
<dbReference type="Pfam" id="PF00703">
    <property type="entry name" value="Glyco_hydro_2"/>
    <property type="match status" value="1"/>
</dbReference>
<dbReference type="InterPro" id="IPR013783">
    <property type="entry name" value="Ig-like_fold"/>
</dbReference>
<keyword evidence="6 10" id="KW-0378">Hydrolase</keyword>
<evidence type="ECO:0000313" key="13">
    <source>
        <dbReference type="EMBL" id="QWG08713.1"/>
    </source>
</evidence>
<dbReference type="Proteomes" id="UP000682802">
    <property type="component" value="Chromosome 1"/>
</dbReference>
<dbReference type="Gene3D" id="2.70.98.10">
    <property type="match status" value="1"/>
</dbReference>
<dbReference type="Pfam" id="PF02929">
    <property type="entry name" value="Bgal_small_N"/>
    <property type="match status" value="1"/>
</dbReference>
<dbReference type="InterPro" id="IPR050347">
    <property type="entry name" value="Bact_Beta-galactosidase"/>
</dbReference>
<dbReference type="RefSeq" id="WP_144072626.1">
    <property type="nucleotide sequence ID" value="NZ_CP076128.1"/>
</dbReference>
<evidence type="ECO:0000256" key="5">
    <source>
        <dbReference type="ARBA" id="ARBA00012756"/>
    </source>
</evidence>
<evidence type="ECO:0000256" key="11">
    <source>
        <dbReference type="SAM" id="SignalP"/>
    </source>
</evidence>
<dbReference type="PROSITE" id="PS00719">
    <property type="entry name" value="GLYCOSYL_HYDROL_F2_1"/>
    <property type="match status" value="1"/>
</dbReference>
<dbReference type="SUPFAM" id="SSF49303">
    <property type="entry name" value="beta-Galactosidase/glucuronidase domain"/>
    <property type="match status" value="2"/>
</dbReference>
<dbReference type="SUPFAM" id="SSF74650">
    <property type="entry name" value="Galactose mutarotase-like"/>
    <property type="match status" value="1"/>
</dbReference>
<dbReference type="InterPro" id="IPR023230">
    <property type="entry name" value="Glyco_hydro_2_CS"/>
</dbReference>
<dbReference type="InterPro" id="IPR017853">
    <property type="entry name" value="GH"/>
</dbReference>
<dbReference type="InterPro" id="IPR032312">
    <property type="entry name" value="LacZ_4"/>
</dbReference>
<dbReference type="InterPro" id="IPR006101">
    <property type="entry name" value="Glyco_hydro_2"/>
</dbReference>
<dbReference type="EMBL" id="CP076128">
    <property type="protein sequence ID" value="QWG08713.1"/>
    <property type="molecule type" value="Genomic_DNA"/>
</dbReference>
<dbReference type="EC" id="3.2.1.23" evidence="5 10"/>
<dbReference type="InterPro" id="IPR014718">
    <property type="entry name" value="GH-type_carb-bd"/>
</dbReference>
<dbReference type="Pfam" id="PF02836">
    <property type="entry name" value="Glyco_hydro_2_C"/>
    <property type="match status" value="1"/>
</dbReference>
<dbReference type="InterPro" id="IPR006102">
    <property type="entry name" value="Ig-like_GH2"/>
</dbReference>
<dbReference type="InterPro" id="IPR036156">
    <property type="entry name" value="Beta-gal/glucu_dom_sf"/>
</dbReference>
<reference evidence="13 14" key="1">
    <citation type="submission" date="2021-05" db="EMBL/GenBank/DDBJ databases">
        <title>Comparative genomic studies on the polysaccharide-degrading batcterial strains of the Flammeovirga genus.</title>
        <authorList>
            <person name="Zewei F."/>
            <person name="Zheng Z."/>
            <person name="Yu L."/>
            <person name="Ruyue G."/>
            <person name="Yanhong M."/>
            <person name="Yuanyuan C."/>
            <person name="Jingyan G."/>
            <person name="Wenjun H."/>
        </authorList>
    </citation>
    <scope>NUCLEOTIDE SEQUENCE [LARGE SCALE GENOMIC DNA]</scope>
    <source>
        <strain evidence="13 14">YS10</strain>
    </source>
</reference>
<evidence type="ECO:0000256" key="6">
    <source>
        <dbReference type="ARBA" id="ARBA00022801"/>
    </source>
</evidence>
<evidence type="ECO:0000256" key="8">
    <source>
        <dbReference type="ARBA" id="ARBA00023295"/>
    </source>
</evidence>
<dbReference type="Gene3D" id="3.20.20.80">
    <property type="entry name" value="Glycosidases"/>
    <property type="match status" value="1"/>
</dbReference>
<dbReference type="Gene3D" id="2.60.40.10">
    <property type="entry name" value="Immunoglobulins"/>
    <property type="match status" value="2"/>
</dbReference>
<dbReference type="InterPro" id="IPR006104">
    <property type="entry name" value="Glyco_hydro_2_N"/>
</dbReference>
<keyword evidence="7" id="KW-0106">Calcium</keyword>
<dbReference type="SMART" id="SM01038">
    <property type="entry name" value="Bgal_small_N"/>
    <property type="match status" value="1"/>
</dbReference>
<feature type="chain" id="PRO_5046956316" description="Beta-galactosidase" evidence="11">
    <location>
        <begin position="20"/>
        <end position="1038"/>
    </location>
</feature>
<dbReference type="Pfam" id="PF02837">
    <property type="entry name" value="Glyco_hydro_2_N"/>
    <property type="match status" value="1"/>
</dbReference>
<evidence type="ECO:0000259" key="12">
    <source>
        <dbReference type="SMART" id="SM01038"/>
    </source>
</evidence>
<proteinExistence type="inferred from homology"/>
<evidence type="ECO:0000256" key="4">
    <source>
        <dbReference type="ARBA" id="ARBA00011245"/>
    </source>
</evidence>
<dbReference type="InterPro" id="IPR006103">
    <property type="entry name" value="Glyco_hydro_2_cat"/>
</dbReference>
<dbReference type="PANTHER" id="PTHR46323:SF2">
    <property type="entry name" value="BETA-GALACTOSIDASE"/>
    <property type="match status" value="1"/>
</dbReference>
<dbReference type="PANTHER" id="PTHR46323">
    <property type="entry name" value="BETA-GALACTOSIDASE"/>
    <property type="match status" value="1"/>
</dbReference>
<evidence type="ECO:0000313" key="14">
    <source>
        <dbReference type="Proteomes" id="UP000682802"/>
    </source>
</evidence>
<accession>A0ABX8GYM2</accession>
<sequence length="1038" mass="117708">MNKLITSLLLIMLSLSASAQSNDWENEQITQINKEQPHATLYFDDKAENVTLLNGIWDFAYYTDISEVPSNAKPNNWEKIPVPSAWQMHGFGTPIYTNITYPFDANPPYIKAENGNSVGIYQREFSVNKIDSKEYYVRFESVSSAFYLWVNDQKVGYSQDSWSPAEFDITKYLKAGKNTLRLEVIRWSDGSYLEDQDGWRMSGIFRDVFLIDRSKVHIRDFFAVTQKVSEKSAELKLNIEVLNLLPKSDGNYSLAYSLKDGSKIVSKGTKSIDLSSKESTVDFSNLLKKPKLWSTETPYLYNLHLALLKEGKEVDIVTAKIGVREITISNKQEIVLNGRPFLIKGINVVEHDPIHGKYLPKERIQQTILRLKQTNINTVRTSHYPASPYFYQLCDQFGLFVIDEANVESHGMGYKPDETLANNPKWEKQHVERIEAVVERDKNHASVIMWSFGNEAGNGVNMVAMQKATKAIDTTRPTNYHFATAPWAFDSFGGGFPYLKKKWGRYMAVEDVEKIARKGLDRPYLLNEYAHGMGNAMGNFAEYQEVFEKYPALIGGCIWDFVDQGITKSTDGKWGAALDNPKLANKEALKPGTDYYWAVGGDFGHDMSTDYNFCMNGIFMSDLSPTPKSVEVKRIFQNVGFAFNGDVVTISNNFIYNNLSDYAFSWSLYKEGQSVKSGTLKVNIPAGEQKEFELSNLSIDLVEGTEYVLQLSAKTKTKTAWADKGFEVAYAEKIIQNYAFNNGELAGASSIKNKNTPQQIILEVGGTKLVFDKRKGEVITLEKDGRNYLEGQFALSFWRASIDNDKKSIEEWMKAGLNNMLTKVQNVTLEHNIIEVKKMHKSPMARFSFYTIEKITLGEEGTLNLAVDIIPVLFKGKAPKTLPRIGYEIHVPKSLTTTTWYGRGPGSSYVDRFTGMQMGIYTAGIDEQFVNYAKPQENGNRSDIRWVNVINDKKEGIKISGNTPINYSLRRYTTDDLSNAWSTWELEEENFNTLNIDFIHGGLGNGSCGQELMKKYYAEAKEYHYEIELKVISDKSDI</sequence>
<dbReference type="Pfam" id="PF16353">
    <property type="entry name" value="LacZ_4"/>
    <property type="match status" value="1"/>
</dbReference>
<dbReference type="SUPFAM" id="SSF49785">
    <property type="entry name" value="Galactose-binding domain-like"/>
    <property type="match status" value="1"/>
</dbReference>
<dbReference type="SUPFAM" id="SSF51445">
    <property type="entry name" value="(Trans)glycosidases"/>
    <property type="match status" value="1"/>
</dbReference>
<comment type="catalytic activity">
    <reaction evidence="1 10">
        <text>Hydrolysis of terminal non-reducing beta-D-galactose residues in beta-D-galactosides.</text>
        <dbReference type="EC" id="3.2.1.23"/>
    </reaction>
</comment>
<protein>
    <recommendedName>
        <fullName evidence="5 10">Beta-galactosidase</fullName>
        <ecNumber evidence="5 10">3.2.1.23</ecNumber>
    </recommendedName>
    <alternativeName>
        <fullName evidence="9 10">Lactase</fullName>
    </alternativeName>
</protein>
<dbReference type="PROSITE" id="PS00608">
    <property type="entry name" value="GLYCOSYL_HYDROL_F2_2"/>
    <property type="match status" value="1"/>
</dbReference>
<evidence type="ECO:0000256" key="7">
    <source>
        <dbReference type="ARBA" id="ARBA00022837"/>
    </source>
</evidence>